<evidence type="ECO:0000256" key="2">
    <source>
        <dbReference type="SAM" id="SignalP"/>
    </source>
</evidence>
<dbReference type="AlphaFoldDB" id="A0A1S8CTQ6"/>
<proteinExistence type="inferred from homology"/>
<dbReference type="Proteomes" id="UP000192132">
    <property type="component" value="Unassembled WGS sequence"/>
</dbReference>
<dbReference type="Gene3D" id="2.40.230.20">
    <property type="entry name" value="Nucleoside-specific channel-forming protein, Tsx-like"/>
    <property type="match status" value="1"/>
</dbReference>
<dbReference type="Pfam" id="PF03502">
    <property type="entry name" value="Channel_Tsx"/>
    <property type="match status" value="1"/>
</dbReference>
<evidence type="ECO:0000313" key="4">
    <source>
        <dbReference type="Proteomes" id="UP000192132"/>
    </source>
</evidence>
<dbReference type="STRING" id="1907941.BKE30_09410"/>
<reference evidence="3 4" key="1">
    <citation type="submission" date="2016-10" db="EMBL/GenBank/DDBJ databases">
        <title>Draft Genome sequence of Alkanindiges sp. strain H1.</title>
        <authorList>
            <person name="Subhash Y."/>
            <person name="Lee S."/>
        </authorList>
    </citation>
    <scope>NUCLEOTIDE SEQUENCE [LARGE SCALE GENOMIC DNA]</scope>
    <source>
        <strain evidence="3 4">H1</strain>
    </source>
</reference>
<sequence length="238" mass="27176">MKFQTILVTAICSAAMSAACAQPVWQDFSITGLHGDDYKVGPEKRDVITLEYAAGLTWGDAFFFIDHSRYNQTDEKDNYFELAPRLSLSYVTGQKLSYGPIRDVYLASTWESGSDFDNYVYGIGFGLTIPYFKYADINLYRANNETTKDDWMTTVTYGVPLTVAGQDFLFDGFADWSSKESDHAAELNWTSQWKWNAGKLISPNTRLYLGIEYSYWINKFGIRNVDEKNVSALVKYHF</sequence>
<name>A0A1S8CTQ6_9GAMM</name>
<dbReference type="RefSeq" id="WP_076878348.1">
    <property type="nucleotide sequence ID" value="NZ_MLCN01000023.1"/>
</dbReference>
<accession>A0A1S8CTQ6</accession>
<organism evidence="3 4">
    <name type="scientific">Alkanindiges hydrocarboniclasticus</name>
    <dbReference type="NCBI Taxonomy" id="1907941"/>
    <lineage>
        <taxon>Bacteria</taxon>
        <taxon>Pseudomonadati</taxon>
        <taxon>Pseudomonadota</taxon>
        <taxon>Gammaproteobacteria</taxon>
        <taxon>Moraxellales</taxon>
        <taxon>Moraxellaceae</taxon>
        <taxon>Alkanindiges</taxon>
    </lineage>
</organism>
<evidence type="ECO:0000256" key="1">
    <source>
        <dbReference type="ARBA" id="ARBA00008728"/>
    </source>
</evidence>
<gene>
    <name evidence="3" type="ORF">BKE30_09410</name>
</gene>
<keyword evidence="2" id="KW-0732">Signal</keyword>
<dbReference type="SUPFAM" id="SSF111364">
    <property type="entry name" value="Tsx-like channel"/>
    <property type="match status" value="1"/>
</dbReference>
<dbReference type="GO" id="GO:0009279">
    <property type="term" value="C:cell outer membrane"/>
    <property type="evidence" value="ECO:0007669"/>
    <property type="project" value="InterPro"/>
</dbReference>
<comment type="caution">
    <text evidence="3">The sequence shown here is derived from an EMBL/GenBank/DDBJ whole genome shotgun (WGS) entry which is preliminary data.</text>
</comment>
<keyword evidence="4" id="KW-1185">Reference proteome</keyword>
<feature type="signal peptide" evidence="2">
    <location>
        <begin position="1"/>
        <end position="21"/>
    </location>
</feature>
<dbReference type="InterPro" id="IPR018013">
    <property type="entry name" value="Channel_Tsx-like"/>
</dbReference>
<dbReference type="EMBL" id="MLCN01000023">
    <property type="protein sequence ID" value="ONG39557.1"/>
    <property type="molecule type" value="Genomic_DNA"/>
</dbReference>
<comment type="similarity">
    <text evidence="1">Belongs to the nucleoside-specific channel-forming outer membrane porin (Tsx) (TC 1.B.10) family.</text>
</comment>
<evidence type="ECO:0000313" key="3">
    <source>
        <dbReference type="EMBL" id="ONG39557.1"/>
    </source>
</evidence>
<dbReference type="InterPro" id="IPR036777">
    <property type="entry name" value="Channel_Tsx-like_sf"/>
</dbReference>
<protein>
    <submittedName>
        <fullName evidence="3">Ion channel protein Tsx</fullName>
    </submittedName>
</protein>
<feature type="chain" id="PRO_5012955697" evidence="2">
    <location>
        <begin position="22"/>
        <end position="238"/>
    </location>
</feature>
<dbReference type="PROSITE" id="PS51257">
    <property type="entry name" value="PROKAR_LIPOPROTEIN"/>
    <property type="match status" value="1"/>
</dbReference>
<dbReference type="OrthoDB" id="104801at2"/>